<protein>
    <submittedName>
        <fullName evidence="2">Uncharacterized protein</fullName>
    </submittedName>
</protein>
<comment type="caution">
    <text evidence="2">The sequence shown here is derived from an EMBL/GenBank/DDBJ whole genome shotgun (WGS) entry which is preliminary data.</text>
</comment>
<dbReference type="EMBL" id="WVTA01000007">
    <property type="protein sequence ID" value="KAK3208729.1"/>
    <property type="molecule type" value="Genomic_DNA"/>
</dbReference>
<organism evidence="2 3">
    <name type="scientific">Pseudopithomyces chartarum</name>
    <dbReference type="NCBI Taxonomy" id="1892770"/>
    <lineage>
        <taxon>Eukaryota</taxon>
        <taxon>Fungi</taxon>
        <taxon>Dikarya</taxon>
        <taxon>Ascomycota</taxon>
        <taxon>Pezizomycotina</taxon>
        <taxon>Dothideomycetes</taxon>
        <taxon>Pleosporomycetidae</taxon>
        <taxon>Pleosporales</taxon>
        <taxon>Massarineae</taxon>
        <taxon>Didymosphaeriaceae</taxon>
        <taxon>Pseudopithomyces</taxon>
    </lineage>
</organism>
<keyword evidence="3" id="KW-1185">Reference proteome</keyword>
<feature type="compositionally biased region" description="Basic and acidic residues" evidence="1">
    <location>
        <begin position="142"/>
        <end position="152"/>
    </location>
</feature>
<gene>
    <name evidence="2" type="ORF">GRF29_77g1783640</name>
</gene>
<reference evidence="2 3" key="1">
    <citation type="submission" date="2021-02" db="EMBL/GenBank/DDBJ databases">
        <title>Genome assembly of Pseudopithomyces chartarum.</title>
        <authorList>
            <person name="Jauregui R."/>
            <person name="Singh J."/>
            <person name="Voisey C."/>
        </authorList>
    </citation>
    <scope>NUCLEOTIDE SEQUENCE [LARGE SCALE GENOMIC DNA]</scope>
    <source>
        <strain evidence="2 3">AGR01</strain>
    </source>
</reference>
<dbReference type="AlphaFoldDB" id="A0AAN6RHZ0"/>
<feature type="compositionally biased region" description="Low complexity" evidence="1">
    <location>
        <begin position="127"/>
        <end position="141"/>
    </location>
</feature>
<evidence type="ECO:0000313" key="2">
    <source>
        <dbReference type="EMBL" id="KAK3208729.1"/>
    </source>
</evidence>
<evidence type="ECO:0000256" key="1">
    <source>
        <dbReference type="SAM" id="MobiDB-lite"/>
    </source>
</evidence>
<proteinExistence type="predicted"/>
<accession>A0AAN6RHZ0</accession>
<sequence length="257" mass="28657">MNTLNGNAVRTLMSTVDNITTALDNNNDSWRDHLYAVRNVTGVLDFSEASPDEDRRGWQLPLINVFQRVAFADADSGGVLDIANWCLKQAVTLLQVHSNDVDLLILVGRNWLLRAQKSLANIHHSEQSSISSGGSPSFHLSSSEENRRMMRGNAEAESRLHTADYVEARGILLPAVEYLKRAVELAGTQEKVTGDLLSLAAEAYMSLGNVSSSRMNSQYFRQALDFLRVAHEMPDYILPIHLQNYLEDYGNLIEGHD</sequence>
<name>A0AAN6RHZ0_9PLEO</name>
<evidence type="ECO:0000313" key="3">
    <source>
        <dbReference type="Proteomes" id="UP001280581"/>
    </source>
</evidence>
<dbReference type="Proteomes" id="UP001280581">
    <property type="component" value="Unassembled WGS sequence"/>
</dbReference>
<feature type="region of interest" description="Disordered" evidence="1">
    <location>
        <begin position="126"/>
        <end position="152"/>
    </location>
</feature>